<dbReference type="EnsemblPlants" id="ONIVA09G19850.1">
    <property type="protein sequence ID" value="ONIVA09G19850.1"/>
    <property type="gene ID" value="ONIVA09G19850"/>
</dbReference>
<evidence type="ECO:0000313" key="1">
    <source>
        <dbReference type="EnsemblPlants" id="ONIVA09G19850.1"/>
    </source>
</evidence>
<dbReference type="Gramene" id="ONIVA09G19850.1">
    <property type="protein sequence ID" value="ONIVA09G19850.1"/>
    <property type="gene ID" value="ONIVA09G19850"/>
</dbReference>
<accession>A0A0E0IN99</accession>
<dbReference type="Proteomes" id="UP000006591">
    <property type="component" value="Chromosome 9"/>
</dbReference>
<reference evidence="1" key="2">
    <citation type="submission" date="2018-04" db="EMBL/GenBank/DDBJ databases">
        <title>OnivRS2 (Oryza nivara Reference Sequence Version 2).</title>
        <authorList>
            <person name="Zhang J."/>
            <person name="Kudrna D."/>
            <person name="Lee S."/>
            <person name="Talag J."/>
            <person name="Rajasekar S."/>
            <person name="Welchert J."/>
            <person name="Hsing Y.-I."/>
            <person name="Wing R.A."/>
        </authorList>
    </citation>
    <scope>NUCLEOTIDE SEQUENCE [LARGE SCALE GENOMIC DNA]</scope>
    <source>
        <strain evidence="1">SL10</strain>
    </source>
</reference>
<organism evidence="1">
    <name type="scientific">Oryza nivara</name>
    <name type="common">Indian wild rice</name>
    <name type="synonym">Oryza sativa f. spontanea</name>
    <dbReference type="NCBI Taxonomy" id="4536"/>
    <lineage>
        <taxon>Eukaryota</taxon>
        <taxon>Viridiplantae</taxon>
        <taxon>Streptophyta</taxon>
        <taxon>Embryophyta</taxon>
        <taxon>Tracheophyta</taxon>
        <taxon>Spermatophyta</taxon>
        <taxon>Magnoliopsida</taxon>
        <taxon>Liliopsida</taxon>
        <taxon>Poales</taxon>
        <taxon>Poaceae</taxon>
        <taxon>BOP clade</taxon>
        <taxon>Oryzoideae</taxon>
        <taxon>Oryzeae</taxon>
        <taxon>Oryzinae</taxon>
        <taxon>Oryza</taxon>
    </lineage>
</organism>
<protein>
    <submittedName>
        <fullName evidence="1">Uncharacterized protein</fullName>
    </submittedName>
</protein>
<proteinExistence type="predicted"/>
<keyword evidence="2" id="KW-1185">Reference proteome</keyword>
<sequence length="63" mass="7284">MSLETDSSRMKSSLAIPWIVKNTLRMMYMTEASDGNAEELNSQLYSAQHCLKLRRKVLDTCRM</sequence>
<dbReference type="HOGENOM" id="CLU_2889729_0_0_1"/>
<dbReference type="AlphaFoldDB" id="A0A0E0IN99"/>
<evidence type="ECO:0000313" key="2">
    <source>
        <dbReference type="Proteomes" id="UP000006591"/>
    </source>
</evidence>
<reference evidence="1" key="1">
    <citation type="submission" date="2015-04" db="UniProtKB">
        <authorList>
            <consortium name="EnsemblPlants"/>
        </authorList>
    </citation>
    <scope>IDENTIFICATION</scope>
    <source>
        <strain evidence="1">SL10</strain>
    </source>
</reference>
<name>A0A0E0IN99_ORYNI</name>